<feature type="domain" description="Pertactin central region" evidence="3">
    <location>
        <begin position="287"/>
        <end position="419"/>
    </location>
</feature>
<accession>A0A840NX91</accession>
<dbReference type="InterPro" id="IPR011050">
    <property type="entry name" value="Pectin_lyase_fold/virulence"/>
</dbReference>
<dbReference type="InterPro" id="IPR012332">
    <property type="entry name" value="Autotransporter_pectin_lyase_C"/>
</dbReference>
<feature type="non-terminal residue" evidence="4">
    <location>
        <position position="530"/>
    </location>
</feature>
<evidence type="ECO:0000313" key="4">
    <source>
        <dbReference type="EMBL" id="MBB5074533.1"/>
    </source>
</evidence>
<proteinExistence type="predicted"/>
<feature type="region of interest" description="Disordered" evidence="1">
    <location>
        <begin position="409"/>
        <end position="507"/>
    </location>
</feature>
<feature type="signal peptide" evidence="2">
    <location>
        <begin position="1"/>
        <end position="24"/>
    </location>
</feature>
<dbReference type="SUPFAM" id="SSF51126">
    <property type="entry name" value="Pectin lyase-like"/>
    <property type="match status" value="1"/>
</dbReference>
<dbReference type="EMBL" id="JACHIM010000025">
    <property type="protein sequence ID" value="MBB5074533.1"/>
    <property type="molecule type" value="Genomic_DNA"/>
</dbReference>
<dbReference type="InterPro" id="IPR004899">
    <property type="entry name" value="Pertactin_central"/>
</dbReference>
<evidence type="ECO:0000313" key="5">
    <source>
        <dbReference type="Proteomes" id="UP000561417"/>
    </source>
</evidence>
<dbReference type="Proteomes" id="UP000561417">
    <property type="component" value="Unassembled WGS sequence"/>
</dbReference>
<dbReference type="Pfam" id="PF03212">
    <property type="entry name" value="Pertactin"/>
    <property type="match status" value="1"/>
</dbReference>
<feature type="compositionally biased region" description="Basic and acidic residues" evidence="1">
    <location>
        <begin position="422"/>
        <end position="432"/>
    </location>
</feature>
<name>A0A840NX91_9HYPH</name>
<dbReference type="Gene3D" id="2.160.20.20">
    <property type="match status" value="1"/>
</dbReference>
<keyword evidence="2" id="KW-0732">Signal</keyword>
<protein>
    <submittedName>
        <fullName evidence="4">Autotransporter passenger strand-loop-strand repeat protein</fullName>
    </submittedName>
</protein>
<gene>
    <name evidence="4" type="ORF">HNQ69_001685</name>
</gene>
<feature type="compositionally biased region" description="Low complexity" evidence="1">
    <location>
        <begin position="460"/>
        <end position="480"/>
    </location>
</feature>
<keyword evidence="5" id="KW-1185">Reference proteome</keyword>
<feature type="chain" id="PRO_5032584470" evidence="2">
    <location>
        <begin position="25"/>
        <end position="530"/>
    </location>
</feature>
<organism evidence="4 5">
    <name type="scientific">Bartonella callosciuri</name>
    <dbReference type="NCBI Taxonomy" id="686223"/>
    <lineage>
        <taxon>Bacteria</taxon>
        <taxon>Pseudomonadati</taxon>
        <taxon>Pseudomonadota</taxon>
        <taxon>Alphaproteobacteria</taxon>
        <taxon>Hyphomicrobiales</taxon>
        <taxon>Bartonellaceae</taxon>
        <taxon>Bartonella</taxon>
    </lineage>
</organism>
<reference evidence="4 5" key="1">
    <citation type="submission" date="2020-08" db="EMBL/GenBank/DDBJ databases">
        <title>Genomic Encyclopedia of Type Strains, Phase IV (KMG-IV): sequencing the most valuable type-strain genomes for metagenomic binning, comparative biology and taxonomic classification.</title>
        <authorList>
            <person name="Goeker M."/>
        </authorList>
    </citation>
    <scope>NUCLEOTIDE SEQUENCE [LARGE SCALE GENOMIC DNA]</scope>
    <source>
        <strain evidence="4 5">DSM 28538</strain>
    </source>
</reference>
<evidence type="ECO:0000259" key="3">
    <source>
        <dbReference type="Pfam" id="PF03212"/>
    </source>
</evidence>
<dbReference type="InterPro" id="IPR030930">
    <property type="entry name" value="AIDA"/>
</dbReference>
<evidence type="ECO:0000256" key="2">
    <source>
        <dbReference type="SAM" id="SignalP"/>
    </source>
</evidence>
<dbReference type="PROSITE" id="PS51257">
    <property type="entry name" value="PROKAR_LIPOPROTEIN"/>
    <property type="match status" value="1"/>
</dbReference>
<dbReference type="NCBIfam" id="TIGR04415">
    <property type="entry name" value="O_hepto_targRPT"/>
    <property type="match status" value="2"/>
</dbReference>
<dbReference type="AlphaFoldDB" id="A0A840NX91"/>
<evidence type="ECO:0000256" key="1">
    <source>
        <dbReference type="SAM" id="MobiDB-lite"/>
    </source>
</evidence>
<dbReference type="RefSeq" id="WP_183229402.1">
    <property type="nucleotide sequence ID" value="NZ_JACHIM010000025.1"/>
</dbReference>
<comment type="caution">
    <text evidence="4">The sequence shown here is derived from an EMBL/GenBank/DDBJ whole genome shotgun (WGS) entry which is preliminary data.</text>
</comment>
<sequence>MRYKCRLSFSVLMISSCFVQVASAAEKRSLTKLENLTSGGTVQKGSALITTSVSSNIMVVDGGVEIVENGKSSMGATIEKGGMQIVTRGGTAVDAKILGGKQFIYEENNLEFTSVIRKSSAYNATVSGGGRGAIGQQNVYDGGKAWNTKVMNGGEQNLYMGSKKMGGGFAENTMVSGNGRQHILAEGMATNTTLSSEAVQVVYSDGIVDGLTINDYASSWIHVAAELTGKIQINGKGCLYLFAGDRTDHTTKEKLSVGGRADEWLFRIGERDNTKKSQINIEDLGGEGGSVIFASIPYDPRHISLYVEKLSGNLNFHFNISAMGAHNSDYLWVDSSSGTHTISVADSGAEITNFLSQKNGLISEINLVADRSQNGGANFTLADRSGKKIEAVDGGTYVYGLHKRERNAESSGDTTTWYLGRESQRSGHESTRAQRTSRKPKTPVSLVLSSSDAGAHSQERSSSSRVGSSTSRNTTGRQNSEQTSRPRPPRHLREAQHVSALPLEDQPVEVSRLAFYHHASDEKQQPIVVS</sequence>